<feature type="transmembrane region" description="Helical" evidence="1">
    <location>
        <begin position="205"/>
        <end position="225"/>
    </location>
</feature>
<accession>A0A9N8V1B8</accession>
<name>A0A9N8V1B8_9GLOM</name>
<keyword evidence="1" id="KW-0472">Membrane</keyword>
<keyword evidence="3" id="KW-1185">Reference proteome</keyword>
<protein>
    <submittedName>
        <fullName evidence="2">13040_t:CDS:1</fullName>
    </submittedName>
</protein>
<keyword evidence="1" id="KW-0812">Transmembrane</keyword>
<keyword evidence="1" id="KW-1133">Transmembrane helix</keyword>
<dbReference type="Proteomes" id="UP000789831">
    <property type="component" value="Unassembled WGS sequence"/>
</dbReference>
<evidence type="ECO:0000313" key="3">
    <source>
        <dbReference type="Proteomes" id="UP000789831"/>
    </source>
</evidence>
<sequence>MEHQFATEIHTLARKYYRILCLQADKYLSYVGRSLEPYATQNAILRLLKPTLTDTTTLHLTHTGSKKVCPISKLLTARGELYVAYVGHLHKELAKAIRFYSYYRHDNDQVSVALAIAKRKKTSIFSWCGSRNSDNEEARHALDLADLMTANWSPQKIELNHVDPFKEYLRVEFDKENGKFLEVFVEMAEEQSIFNNSEPTFEDVITLWIAVLIWAFQFISTSIIHRRIASRITARITGVLIQ</sequence>
<gene>
    <name evidence="2" type="ORF">AGERDE_LOCUS79</name>
</gene>
<organism evidence="2 3">
    <name type="scientific">Ambispora gerdemannii</name>
    <dbReference type="NCBI Taxonomy" id="144530"/>
    <lineage>
        <taxon>Eukaryota</taxon>
        <taxon>Fungi</taxon>
        <taxon>Fungi incertae sedis</taxon>
        <taxon>Mucoromycota</taxon>
        <taxon>Glomeromycotina</taxon>
        <taxon>Glomeromycetes</taxon>
        <taxon>Archaeosporales</taxon>
        <taxon>Ambisporaceae</taxon>
        <taxon>Ambispora</taxon>
    </lineage>
</organism>
<dbReference type="AlphaFoldDB" id="A0A9N8V1B8"/>
<comment type="caution">
    <text evidence="2">The sequence shown here is derived from an EMBL/GenBank/DDBJ whole genome shotgun (WGS) entry which is preliminary data.</text>
</comment>
<dbReference type="EMBL" id="CAJVPL010000004">
    <property type="protein sequence ID" value="CAG8433292.1"/>
    <property type="molecule type" value="Genomic_DNA"/>
</dbReference>
<evidence type="ECO:0000313" key="2">
    <source>
        <dbReference type="EMBL" id="CAG8433292.1"/>
    </source>
</evidence>
<proteinExistence type="predicted"/>
<reference evidence="2" key="1">
    <citation type="submission" date="2021-06" db="EMBL/GenBank/DDBJ databases">
        <authorList>
            <person name="Kallberg Y."/>
            <person name="Tangrot J."/>
            <person name="Rosling A."/>
        </authorList>
    </citation>
    <scope>NUCLEOTIDE SEQUENCE</scope>
    <source>
        <strain evidence="2">MT106</strain>
    </source>
</reference>
<evidence type="ECO:0000256" key="1">
    <source>
        <dbReference type="SAM" id="Phobius"/>
    </source>
</evidence>
<dbReference type="OrthoDB" id="2343923at2759"/>